<dbReference type="Proteomes" id="UP001159427">
    <property type="component" value="Unassembled WGS sequence"/>
</dbReference>
<evidence type="ECO:0000256" key="1">
    <source>
        <dbReference type="SAM" id="MobiDB-lite"/>
    </source>
</evidence>
<gene>
    <name evidence="2" type="ORF">PEVE_00006419</name>
</gene>
<comment type="caution">
    <text evidence="2">The sequence shown here is derived from an EMBL/GenBank/DDBJ whole genome shotgun (WGS) entry which is preliminary data.</text>
</comment>
<reference evidence="2 3" key="1">
    <citation type="submission" date="2022-05" db="EMBL/GenBank/DDBJ databases">
        <authorList>
            <consortium name="Genoscope - CEA"/>
            <person name="William W."/>
        </authorList>
    </citation>
    <scope>NUCLEOTIDE SEQUENCE [LARGE SCALE GENOMIC DNA]</scope>
</reference>
<organism evidence="2 3">
    <name type="scientific">Porites evermanni</name>
    <dbReference type="NCBI Taxonomy" id="104178"/>
    <lineage>
        <taxon>Eukaryota</taxon>
        <taxon>Metazoa</taxon>
        <taxon>Cnidaria</taxon>
        <taxon>Anthozoa</taxon>
        <taxon>Hexacorallia</taxon>
        <taxon>Scleractinia</taxon>
        <taxon>Fungiina</taxon>
        <taxon>Poritidae</taxon>
        <taxon>Porites</taxon>
    </lineage>
</organism>
<proteinExistence type="predicted"/>
<keyword evidence="3" id="KW-1185">Reference proteome</keyword>
<feature type="compositionally biased region" description="Basic and acidic residues" evidence="1">
    <location>
        <begin position="76"/>
        <end position="86"/>
    </location>
</feature>
<dbReference type="EMBL" id="CALNXI010001412">
    <property type="protein sequence ID" value="CAH3168199.1"/>
    <property type="molecule type" value="Genomic_DNA"/>
</dbReference>
<evidence type="ECO:0000313" key="2">
    <source>
        <dbReference type="EMBL" id="CAH3168199.1"/>
    </source>
</evidence>
<evidence type="ECO:0000313" key="3">
    <source>
        <dbReference type="Proteomes" id="UP001159427"/>
    </source>
</evidence>
<accession>A0ABN8QSR1</accession>
<feature type="non-terminal residue" evidence="2">
    <location>
        <position position="1"/>
    </location>
</feature>
<name>A0ABN8QSR1_9CNID</name>
<sequence>TDFRGGKLLDDKTAFVKHESGIVLIEFRRAVDGSKGVGVAGSKEIINDCVTITRVASLAEVLARDAVQRKTCIRDEMTEARIRDQDPAPSLPDPVPNTTGVGTPLSLRDRDTLHVLSS</sequence>
<feature type="region of interest" description="Disordered" evidence="1">
    <location>
        <begin position="76"/>
        <end position="106"/>
    </location>
</feature>
<protein>
    <submittedName>
        <fullName evidence="2">Uncharacterized protein</fullName>
    </submittedName>
</protein>